<dbReference type="AlphaFoldDB" id="A0A2T0RNJ9"/>
<protein>
    <recommendedName>
        <fullName evidence="6">Very short patch repair endonuclease</fullName>
        <ecNumber evidence="6">3.1.-.-</ecNumber>
    </recommendedName>
</protein>
<proteinExistence type="inferred from homology"/>
<gene>
    <name evidence="7" type="ORF">CLV58_1448</name>
</gene>
<organism evidence="7 8">
    <name type="scientific">Spirosoma oryzae</name>
    <dbReference type="NCBI Taxonomy" id="1469603"/>
    <lineage>
        <taxon>Bacteria</taxon>
        <taxon>Pseudomonadati</taxon>
        <taxon>Bacteroidota</taxon>
        <taxon>Cytophagia</taxon>
        <taxon>Cytophagales</taxon>
        <taxon>Cytophagaceae</taxon>
        <taxon>Spirosoma</taxon>
    </lineage>
</organism>
<evidence type="ECO:0000313" key="8">
    <source>
        <dbReference type="Proteomes" id="UP000238375"/>
    </source>
</evidence>
<dbReference type="OrthoDB" id="9801520at2"/>
<keyword evidence="5 6" id="KW-0234">DNA repair</keyword>
<dbReference type="EC" id="3.1.-.-" evidence="6"/>
<accession>A0A2T0RNJ9</accession>
<sequence length="141" mass="16846">MADVHTPEQRSYNMSRVKGKDTRPELTVRKFLFAQGFRYRLHDKRLPGSPDIILPKYKTIIFVHGCFFHGHEGCRYFVIPKTRTEWWVNKINANRARDQEKTRLLQQSGWQVIVVYECELKPRIRDITLQNLVCRIRNKDS</sequence>
<evidence type="ECO:0000256" key="6">
    <source>
        <dbReference type="PIRNR" id="PIRNR018267"/>
    </source>
</evidence>
<dbReference type="EMBL" id="PVTE01000044">
    <property type="protein sequence ID" value="PRY22728.1"/>
    <property type="molecule type" value="Genomic_DNA"/>
</dbReference>
<evidence type="ECO:0000256" key="5">
    <source>
        <dbReference type="ARBA" id="ARBA00023204"/>
    </source>
</evidence>
<dbReference type="GO" id="GO:0004519">
    <property type="term" value="F:endonuclease activity"/>
    <property type="evidence" value="ECO:0007669"/>
    <property type="project" value="UniProtKB-KW"/>
</dbReference>
<comment type="similarity">
    <text evidence="6">Belongs to the vsr family.</text>
</comment>
<evidence type="ECO:0000256" key="2">
    <source>
        <dbReference type="ARBA" id="ARBA00022759"/>
    </source>
</evidence>
<keyword evidence="8" id="KW-1185">Reference proteome</keyword>
<keyword evidence="2 6" id="KW-0255">Endonuclease</keyword>
<dbReference type="Proteomes" id="UP000238375">
    <property type="component" value="Unassembled WGS sequence"/>
</dbReference>
<keyword evidence="4 6" id="KW-0378">Hydrolase</keyword>
<dbReference type="PIRSF" id="PIRSF018267">
    <property type="entry name" value="VSR_endonuc"/>
    <property type="match status" value="1"/>
</dbReference>
<dbReference type="SUPFAM" id="SSF52980">
    <property type="entry name" value="Restriction endonuclease-like"/>
    <property type="match status" value="1"/>
</dbReference>
<name>A0A2T0RNJ9_9BACT</name>
<comment type="caution">
    <text evidence="7">The sequence shown here is derived from an EMBL/GenBank/DDBJ whole genome shotgun (WGS) entry which is preliminary data.</text>
</comment>
<keyword evidence="3 6" id="KW-0227">DNA damage</keyword>
<dbReference type="NCBIfam" id="TIGR00632">
    <property type="entry name" value="vsr"/>
    <property type="match status" value="1"/>
</dbReference>
<dbReference type="Pfam" id="PF03852">
    <property type="entry name" value="Vsr"/>
    <property type="match status" value="1"/>
</dbReference>
<evidence type="ECO:0000256" key="1">
    <source>
        <dbReference type="ARBA" id="ARBA00022722"/>
    </source>
</evidence>
<comment type="function">
    <text evidence="6">May nick specific sequences that contain T:G mispairs resulting from m5C-deamination.</text>
</comment>
<evidence type="ECO:0000256" key="3">
    <source>
        <dbReference type="ARBA" id="ARBA00022763"/>
    </source>
</evidence>
<evidence type="ECO:0000256" key="4">
    <source>
        <dbReference type="ARBA" id="ARBA00022801"/>
    </source>
</evidence>
<dbReference type="InterPro" id="IPR011335">
    <property type="entry name" value="Restrct_endonuc-II-like"/>
</dbReference>
<dbReference type="GO" id="GO:0006298">
    <property type="term" value="P:mismatch repair"/>
    <property type="evidence" value="ECO:0007669"/>
    <property type="project" value="UniProtKB-UniRule"/>
</dbReference>
<dbReference type="RefSeq" id="WP_106140896.1">
    <property type="nucleotide sequence ID" value="NZ_PVTE01000044.1"/>
</dbReference>
<evidence type="ECO:0000313" key="7">
    <source>
        <dbReference type="EMBL" id="PRY22728.1"/>
    </source>
</evidence>
<reference evidence="7 8" key="1">
    <citation type="submission" date="2018-03" db="EMBL/GenBank/DDBJ databases">
        <title>Genomic Encyclopedia of Archaeal and Bacterial Type Strains, Phase II (KMG-II): from individual species to whole genera.</title>
        <authorList>
            <person name="Goeker M."/>
        </authorList>
    </citation>
    <scope>NUCLEOTIDE SEQUENCE [LARGE SCALE GENOMIC DNA]</scope>
    <source>
        <strain evidence="7 8">DSM 28354</strain>
    </source>
</reference>
<dbReference type="InterPro" id="IPR004603">
    <property type="entry name" value="DNA_mismatch_endonuc_vsr"/>
</dbReference>
<dbReference type="GO" id="GO:0016787">
    <property type="term" value="F:hydrolase activity"/>
    <property type="evidence" value="ECO:0007669"/>
    <property type="project" value="UniProtKB-KW"/>
</dbReference>
<dbReference type="Gene3D" id="3.40.960.10">
    <property type="entry name" value="VSR Endonuclease"/>
    <property type="match status" value="1"/>
</dbReference>
<dbReference type="CDD" id="cd00221">
    <property type="entry name" value="Vsr"/>
    <property type="match status" value="1"/>
</dbReference>
<keyword evidence="1 6" id="KW-0540">Nuclease</keyword>